<evidence type="ECO:0000256" key="3">
    <source>
        <dbReference type="ARBA" id="ARBA00023163"/>
    </source>
</evidence>
<organism evidence="5 6">
    <name type="scientific">Streptomyces gottesmaniae</name>
    <dbReference type="NCBI Taxonomy" id="3075518"/>
    <lineage>
        <taxon>Bacteria</taxon>
        <taxon>Bacillati</taxon>
        <taxon>Actinomycetota</taxon>
        <taxon>Actinomycetes</taxon>
        <taxon>Kitasatosporales</taxon>
        <taxon>Streptomycetaceae</taxon>
        <taxon>Streptomyces</taxon>
    </lineage>
</organism>
<dbReference type="Gene3D" id="1.10.10.10">
    <property type="entry name" value="Winged helix-like DNA-binding domain superfamily/Winged helix DNA-binding domain"/>
    <property type="match status" value="1"/>
</dbReference>
<proteinExistence type="predicted"/>
<feature type="domain" description="HTH gntR-type" evidence="4">
    <location>
        <begin position="19"/>
        <end position="86"/>
    </location>
</feature>
<dbReference type="EMBL" id="JAVRFJ010000020">
    <property type="protein sequence ID" value="MDT0570258.1"/>
    <property type="molecule type" value="Genomic_DNA"/>
</dbReference>
<dbReference type="InterPro" id="IPR000485">
    <property type="entry name" value="AsnC-type_HTH_dom"/>
</dbReference>
<keyword evidence="1" id="KW-0805">Transcription regulation</keyword>
<gene>
    <name evidence="5" type="ORF">RM704_22760</name>
</gene>
<dbReference type="InterPro" id="IPR000524">
    <property type="entry name" value="Tscrpt_reg_HTH_GntR"/>
</dbReference>
<dbReference type="PANTHER" id="PTHR43537">
    <property type="entry name" value="TRANSCRIPTIONAL REGULATOR, GNTR FAMILY"/>
    <property type="match status" value="1"/>
</dbReference>
<dbReference type="SUPFAM" id="SSF46785">
    <property type="entry name" value="Winged helix' DNA-binding domain"/>
    <property type="match status" value="1"/>
</dbReference>
<keyword evidence="6" id="KW-1185">Reference proteome</keyword>
<dbReference type="SUPFAM" id="SSF48008">
    <property type="entry name" value="GntR ligand-binding domain-like"/>
    <property type="match status" value="1"/>
</dbReference>
<accession>A0ABU2Z277</accession>
<comment type="caution">
    <text evidence="5">The sequence shown here is derived from an EMBL/GenBank/DDBJ whole genome shotgun (WGS) entry which is preliminary data.</text>
</comment>
<evidence type="ECO:0000259" key="4">
    <source>
        <dbReference type="PROSITE" id="PS50949"/>
    </source>
</evidence>
<dbReference type="RefSeq" id="WP_033530220.1">
    <property type="nucleotide sequence ID" value="NZ_JAVRFJ010000020.1"/>
</dbReference>
<dbReference type="Pfam" id="PF00392">
    <property type="entry name" value="GntR"/>
    <property type="match status" value="1"/>
</dbReference>
<evidence type="ECO:0000313" key="5">
    <source>
        <dbReference type="EMBL" id="MDT0570258.1"/>
    </source>
</evidence>
<dbReference type="InterPro" id="IPR008920">
    <property type="entry name" value="TF_FadR/GntR_C"/>
</dbReference>
<dbReference type="CDD" id="cd07377">
    <property type="entry name" value="WHTH_GntR"/>
    <property type="match status" value="1"/>
</dbReference>
<dbReference type="PRINTS" id="PR00033">
    <property type="entry name" value="HTHASNC"/>
</dbReference>
<reference evidence="5" key="1">
    <citation type="submission" date="2024-05" db="EMBL/GenBank/DDBJ databases">
        <title>30 novel species of actinomycetes from the DSMZ collection.</title>
        <authorList>
            <person name="Nouioui I."/>
        </authorList>
    </citation>
    <scope>NUCLEOTIDE SEQUENCE</scope>
    <source>
        <strain evidence="5">DSM 3412</strain>
    </source>
</reference>
<dbReference type="SMART" id="SM00345">
    <property type="entry name" value="HTH_GNTR"/>
    <property type="match status" value="1"/>
</dbReference>
<evidence type="ECO:0000256" key="1">
    <source>
        <dbReference type="ARBA" id="ARBA00023015"/>
    </source>
</evidence>
<dbReference type="PROSITE" id="PS50949">
    <property type="entry name" value="HTH_GNTR"/>
    <property type="match status" value="1"/>
</dbReference>
<dbReference type="Pfam" id="PF07729">
    <property type="entry name" value="FCD"/>
    <property type="match status" value="1"/>
</dbReference>
<dbReference type="PANTHER" id="PTHR43537:SF5">
    <property type="entry name" value="UXU OPERON TRANSCRIPTIONAL REGULATOR"/>
    <property type="match status" value="1"/>
</dbReference>
<protein>
    <submittedName>
        <fullName evidence="5">GntR family transcriptional regulator</fullName>
    </submittedName>
</protein>
<evidence type="ECO:0000256" key="2">
    <source>
        <dbReference type="ARBA" id="ARBA00023125"/>
    </source>
</evidence>
<evidence type="ECO:0000313" key="6">
    <source>
        <dbReference type="Proteomes" id="UP001180737"/>
    </source>
</evidence>
<dbReference type="Proteomes" id="UP001180737">
    <property type="component" value="Unassembled WGS sequence"/>
</dbReference>
<dbReference type="InterPro" id="IPR036388">
    <property type="entry name" value="WH-like_DNA-bd_sf"/>
</dbReference>
<dbReference type="PRINTS" id="PR00035">
    <property type="entry name" value="HTHGNTR"/>
</dbReference>
<name>A0ABU2Z277_9ACTN</name>
<dbReference type="InterPro" id="IPR036390">
    <property type="entry name" value="WH_DNA-bd_sf"/>
</dbReference>
<keyword evidence="3" id="KW-0804">Transcription</keyword>
<dbReference type="InterPro" id="IPR011711">
    <property type="entry name" value="GntR_C"/>
</dbReference>
<sequence>MPEGSESDAKPLLVPAERPRLADHAYEEIRRTILQGLVPMGQRLLEVELSRQLGMSRAPLREAIRRLVEEGLLEERPQKGVYVRQITPDDIIDMYNARMAFESLAARLVIRSGVSTAPLRELVEKLEGLAVSGDERAVTAEGLNFHRALCELSGNLVILEMFDSLAARLQLAIALHDAEVGDSFGIAHSHVEVLEAVESGDEVAAVEAVGSHVLTTVGSLVRSMGGDPALLLPPGVYRPSGPAVEA</sequence>
<keyword evidence="2" id="KW-0238">DNA-binding</keyword>
<dbReference type="SMART" id="SM00895">
    <property type="entry name" value="FCD"/>
    <property type="match status" value="1"/>
</dbReference>
<dbReference type="Gene3D" id="1.20.120.530">
    <property type="entry name" value="GntR ligand-binding domain-like"/>
    <property type="match status" value="1"/>
</dbReference>